<dbReference type="OrthoDB" id="3928420at2759"/>
<reference evidence="2" key="1">
    <citation type="journal article" date="2020" name="Stud. Mycol.">
        <title>101 Dothideomycetes genomes: a test case for predicting lifestyles and emergence of pathogens.</title>
        <authorList>
            <person name="Haridas S."/>
            <person name="Albert R."/>
            <person name="Binder M."/>
            <person name="Bloem J."/>
            <person name="Labutti K."/>
            <person name="Salamov A."/>
            <person name="Andreopoulos B."/>
            <person name="Baker S."/>
            <person name="Barry K."/>
            <person name="Bills G."/>
            <person name="Bluhm B."/>
            <person name="Cannon C."/>
            <person name="Castanera R."/>
            <person name="Culley D."/>
            <person name="Daum C."/>
            <person name="Ezra D."/>
            <person name="Gonzalez J."/>
            <person name="Henrissat B."/>
            <person name="Kuo A."/>
            <person name="Liang C."/>
            <person name="Lipzen A."/>
            <person name="Lutzoni F."/>
            <person name="Magnuson J."/>
            <person name="Mondo S."/>
            <person name="Nolan M."/>
            <person name="Ohm R."/>
            <person name="Pangilinan J."/>
            <person name="Park H.-J."/>
            <person name="Ramirez L."/>
            <person name="Alfaro M."/>
            <person name="Sun H."/>
            <person name="Tritt A."/>
            <person name="Yoshinaga Y."/>
            <person name="Zwiers L.-H."/>
            <person name="Turgeon B."/>
            <person name="Goodwin S."/>
            <person name="Spatafora J."/>
            <person name="Crous P."/>
            <person name="Grigoriev I."/>
        </authorList>
    </citation>
    <scope>NUCLEOTIDE SEQUENCE</scope>
    <source>
        <strain evidence="2">CBS 260.36</strain>
    </source>
</reference>
<proteinExistence type="predicted"/>
<evidence type="ECO:0000313" key="3">
    <source>
        <dbReference type="Proteomes" id="UP000799439"/>
    </source>
</evidence>
<dbReference type="Proteomes" id="UP000799439">
    <property type="component" value="Unassembled WGS sequence"/>
</dbReference>
<dbReference type="AlphaFoldDB" id="A0A9P4J4B6"/>
<sequence length="409" mass="45130">MTGLIPVEPNHILLHNAALVAQARRTPYNTRIRHWLQDVMEQNDTPKSPVVHDDDDYFHLSPLSRSIAEFRDSIYFCDSRRNSIVKFHGGRSDDLSDATTALNSKPSHEKFDSGVSDDDASSVSSFGCSDPESLLPPPRVSFERLQQARSRPRPHLAIEIHHSPVSTKYSLVRHPSTSKRLSTGPIPSGSVCGIPKFELYTFPSPPPSAALRRRAEAKLGHTVPSAIRVVSPTTLARNPDLTTAFVRTTHGKERPSLPRATDDATKLRLAATRMQKKSDRMLAAALRERAEQDRNGFVLDDRRRTQRRVLNQAKGITTTTVIAAGPAAVVCVPSPRKRSMRAKIPKSTSSRGSVSSRSSGAGTKIRSVRSAGNKKSRNTRMTQRDRELGFRPAGVVSREWNTIGCGRAI</sequence>
<protein>
    <submittedName>
        <fullName evidence="2">Uncharacterized protein</fullName>
    </submittedName>
</protein>
<feature type="region of interest" description="Disordered" evidence="1">
    <location>
        <begin position="103"/>
        <end position="132"/>
    </location>
</feature>
<feature type="compositionally biased region" description="Low complexity" evidence="1">
    <location>
        <begin position="347"/>
        <end position="360"/>
    </location>
</feature>
<evidence type="ECO:0000313" key="2">
    <source>
        <dbReference type="EMBL" id="KAF2154846.1"/>
    </source>
</evidence>
<keyword evidence="3" id="KW-1185">Reference proteome</keyword>
<accession>A0A9P4J4B6</accession>
<organism evidence="2 3">
    <name type="scientific">Myriangium duriaei CBS 260.36</name>
    <dbReference type="NCBI Taxonomy" id="1168546"/>
    <lineage>
        <taxon>Eukaryota</taxon>
        <taxon>Fungi</taxon>
        <taxon>Dikarya</taxon>
        <taxon>Ascomycota</taxon>
        <taxon>Pezizomycotina</taxon>
        <taxon>Dothideomycetes</taxon>
        <taxon>Dothideomycetidae</taxon>
        <taxon>Myriangiales</taxon>
        <taxon>Myriangiaceae</taxon>
        <taxon>Myriangium</taxon>
    </lineage>
</organism>
<name>A0A9P4J4B6_9PEZI</name>
<feature type="region of interest" description="Disordered" evidence="1">
    <location>
        <begin position="336"/>
        <end position="386"/>
    </location>
</feature>
<evidence type="ECO:0000256" key="1">
    <source>
        <dbReference type="SAM" id="MobiDB-lite"/>
    </source>
</evidence>
<gene>
    <name evidence="2" type="ORF">K461DRAFT_276009</name>
</gene>
<dbReference type="EMBL" id="ML996083">
    <property type="protein sequence ID" value="KAF2154846.1"/>
    <property type="molecule type" value="Genomic_DNA"/>
</dbReference>
<comment type="caution">
    <text evidence="2">The sequence shown here is derived from an EMBL/GenBank/DDBJ whole genome shotgun (WGS) entry which is preliminary data.</text>
</comment>